<protein>
    <recommendedName>
        <fullName evidence="1">AAA+ ATPase lid domain-containing protein</fullName>
    </recommendedName>
</protein>
<reference evidence="2" key="1">
    <citation type="journal article" date="2020" name="Stud. Mycol.">
        <title>101 Dothideomycetes genomes: a test case for predicting lifestyles and emergence of pathogens.</title>
        <authorList>
            <person name="Haridas S."/>
            <person name="Albert R."/>
            <person name="Binder M."/>
            <person name="Bloem J."/>
            <person name="Labutti K."/>
            <person name="Salamov A."/>
            <person name="Andreopoulos B."/>
            <person name="Baker S."/>
            <person name="Barry K."/>
            <person name="Bills G."/>
            <person name="Bluhm B."/>
            <person name="Cannon C."/>
            <person name="Castanera R."/>
            <person name="Culley D."/>
            <person name="Daum C."/>
            <person name="Ezra D."/>
            <person name="Gonzalez J."/>
            <person name="Henrissat B."/>
            <person name="Kuo A."/>
            <person name="Liang C."/>
            <person name="Lipzen A."/>
            <person name="Lutzoni F."/>
            <person name="Magnuson J."/>
            <person name="Mondo S."/>
            <person name="Nolan M."/>
            <person name="Ohm R."/>
            <person name="Pangilinan J."/>
            <person name="Park H.-J."/>
            <person name="Ramirez L."/>
            <person name="Alfaro M."/>
            <person name="Sun H."/>
            <person name="Tritt A."/>
            <person name="Yoshinaga Y."/>
            <person name="Zwiers L.-H."/>
            <person name="Turgeon B."/>
            <person name="Goodwin S."/>
            <person name="Spatafora J."/>
            <person name="Crous P."/>
            <person name="Grigoriev I."/>
        </authorList>
    </citation>
    <scope>NUCLEOTIDE SEQUENCE</scope>
    <source>
        <strain evidence="2">CBS 123094</strain>
    </source>
</reference>
<gene>
    <name evidence="2" type="ORF">P154DRAFT_621027</name>
</gene>
<feature type="domain" description="AAA+ ATPase lid" evidence="1">
    <location>
        <begin position="11"/>
        <end position="70"/>
    </location>
</feature>
<sequence length="107" mass="12445">MIVEKQSILEYADFSYYEQQREQKAACNSRQIRNGFQIAVALAEYDNAKLGHSQDPPIKAVLRGESFREIDEEEPSVFGSLMQQILEYDPEKRPLAIDVLQYPWFTN</sequence>
<dbReference type="Pfam" id="PF23232">
    <property type="entry name" value="AAA_lid_13"/>
    <property type="match status" value="1"/>
</dbReference>
<dbReference type="InterPro" id="IPR056599">
    <property type="entry name" value="AAA_lid_fung"/>
</dbReference>
<dbReference type="OrthoDB" id="10042665at2759"/>
<dbReference type="EMBL" id="ML977596">
    <property type="protein sequence ID" value="KAF1999366.1"/>
    <property type="molecule type" value="Genomic_DNA"/>
</dbReference>
<name>A0A6A5WP34_9PLEO</name>
<dbReference type="AlphaFoldDB" id="A0A6A5WP34"/>
<evidence type="ECO:0000313" key="3">
    <source>
        <dbReference type="Proteomes" id="UP000799779"/>
    </source>
</evidence>
<keyword evidence="3" id="KW-1185">Reference proteome</keyword>
<dbReference type="SUPFAM" id="SSF56112">
    <property type="entry name" value="Protein kinase-like (PK-like)"/>
    <property type="match status" value="1"/>
</dbReference>
<proteinExistence type="predicted"/>
<evidence type="ECO:0000313" key="2">
    <source>
        <dbReference type="EMBL" id="KAF1999366.1"/>
    </source>
</evidence>
<dbReference type="Proteomes" id="UP000799779">
    <property type="component" value="Unassembled WGS sequence"/>
</dbReference>
<organism evidence="2 3">
    <name type="scientific">Amniculicola lignicola CBS 123094</name>
    <dbReference type="NCBI Taxonomy" id="1392246"/>
    <lineage>
        <taxon>Eukaryota</taxon>
        <taxon>Fungi</taxon>
        <taxon>Dikarya</taxon>
        <taxon>Ascomycota</taxon>
        <taxon>Pezizomycotina</taxon>
        <taxon>Dothideomycetes</taxon>
        <taxon>Pleosporomycetidae</taxon>
        <taxon>Pleosporales</taxon>
        <taxon>Amniculicolaceae</taxon>
        <taxon>Amniculicola</taxon>
    </lineage>
</organism>
<evidence type="ECO:0000259" key="1">
    <source>
        <dbReference type="Pfam" id="PF23232"/>
    </source>
</evidence>
<accession>A0A6A5WP34</accession>
<dbReference type="InterPro" id="IPR011009">
    <property type="entry name" value="Kinase-like_dom_sf"/>
</dbReference>
<dbReference type="Gene3D" id="1.10.510.10">
    <property type="entry name" value="Transferase(Phosphotransferase) domain 1"/>
    <property type="match status" value="1"/>
</dbReference>